<dbReference type="EMBL" id="BMYJ01000004">
    <property type="protein sequence ID" value="GHC53355.1"/>
    <property type="molecule type" value="Genomic_DNA"/>
</dbReference>
<evidence type="ECO:0008006" key="3">
    <source>
        <dbReference type="Google" id="ProtNLM"/>
    </source>
</evidence>
<sequence>MEGIFRALRADMGGRVVSVLRFDRAGGQVHLVWSSDESLLPFPAVMPMPENRWSLQVMIEGDAFMANAPWEFDGLVPFVSMAAGSVLNLPLGVDGDIAGAVTVEGDEGHFDEVRVFALQSLLDVHRDGMLAALG</sequence>
<accession>A0A918WK65</accession>
<dbReference type="SUPFAM" id="SSF55781">
    <property type="entry name" value="GAF domain-like"/>
    <property type="match status" value="1"/>
</dbReference>
<dbReference type="Proteomes" id="UP000638981">
    <property type="component" value="Unassembled WGS sequence"/>
</dbReference>
<protein>
    <recommendedName>
        <fullName evidence="3">GAF domain-containing protein</fullName>
    </recommendedName>
</protein>
<keyword evidence="2" id="KW-1185">Reference proteome</keyword>
<comment type="caution">
    <text evidence="1">The sequence shown here is derived from an EMBL/GenBank/DDBJ whole genome shotgun (WGS) entry which is preliminary data.</text>
</comment>
<evidence type="ECO:0000313" key="2">
    <source>
        <dbReference type="Proteomes" id="UP000638981"/>
    </source>
</evidence>
<gene>
    <name evidence="1" type="ORF">GCM10007315_15020</name>
</gene>
<proteinExistence type="predicted"/>
<reference evidence="1" key="1">
    <citation type="journal article" date="2014" name="Int. J. Syst. Evol. Microbiol.">
        <title>Complete genome sequence of Corynebacterium casei LMG S-19264T (=DSM 44701T), isolated from a smear-ripened cheese.</title>
        <authorList>
            <consortium name="US DOE Joint Genome Institute (JGI-PGF)"/>
            <person name="Walter F."/>
            <person name="Albersmeier A."/>
            <person name="Kalinowski J."/>
            <person name="Ruckert C."/>
        </authorList>
    </citation>
    <scope>NUCLEOTIDE SEQUENCE</scope>
    <source>
        <strain evidence="1">KCTC 23310</strain>
    </source>
</reference>
<organism evidence="1 2">
    <name type="scientific">Neogemmobacter tilapiae</name>
    <dbReference type="NCBI Taxonomy" id="875041"/>
    <lineage>
        <taxon>Bacteria</taxon>
        <taxon>Pseudomonadati</taxon>
        <taxon>Pseudomonadota</taxon>
        <taxon>Alphaproteobacteria</taxon>
        <taxon>Rhodobacterales</taxon>
        <taxon>Paracoccaceae</taxon>
        <taxon>Neogemmobacter</taxon>
    </lineage>
</organism>
<name>A0A918WK65_9RHOB</name>
<reference evidence="1" key="2">
    <citation type="submission" date="2020-09" db="EMBL/GenBank/DDBJ databases">
        <authorList>
            <person name="Sun Q."/>
            <person name="Kim S."/>
        </authorList>
    </citation>
    <scope>NUCLEOTIDE SEQUENCE</scope>
    <source>
        <strain evidence="1">KCTC 23310</strain>
    </source>
</reference>
<evidence type="ECO:0000313" key="1">
    <source>
        <dbReference type="EMBL" id="GHC53355.1"/>
    </source>
</evidence>
<dbReference type="RefSeq" id="WP_189411020.1">
    <property type="nucleotide sequence ID" value="NZ_BMYJ01000004.1"/>
</dbReference>
<dbReference type="AlphaFoldDB" id="A0A918WK65"/>